<dbReference type="CDD" id="cd14016">
    <property type="entry name" value="STKc_CK1"/>
    <property type="match status" value="1"/>
</dbReference>
<keyword evidence="2" id="KW-0067">ATP-binding</keyword>
<dbReference type="Gene3D" id="1.10.510.10">
    <property type="entry name" value="Transferase(Phosphotransferase) domain 1"/>
    <property type="match status" value="1"/>
</dbReference>
<evidence type="ECO:0000256" key="2">
    <source>
        <dbReference type="PROSITE-ProRule" id="PRU10141"/>
    </source>
</evidence>
<keyword evidence="2" id="KW-0547">Nucleotide-binding</keyword>
<dbReference type="GO" id="GO:0004672">
    <property type="term" value="F:protein kinase activity"/>
    <property type="evidence" value="ECO:0007669"/>
    <property type="project" value="InterPro"/>
</dbReference>
<dbReference type="Proteomes" id="UP001162131">
    <property type="component" value="Unassembled WGS sequence"/>
</dbReference>
<feature type="compositionally biased region" description="Acidic residues" evidence="3">
    <location>
        <begin position="340"/>
        <end position="355"/>
    </location>
</feature>
<comment type="caution">
    <text evidence="5">The sequence shown here is derived from an EMBL/GenBank/DDBJ whole genome shotgun (WGS) entry which is preliminary data.</text>
</comment>
<feature type="domain" description="Protein kinase" evidence="4">
    <location>
        <begin position="9"/>
        <end position="270"/>
    </location>
</feature>
<evidence type="ECO:0000259" key="4">
    <source>
        <dbReference type="PROSITE" id="PS50011"/>
    </source>
</evidence>
<dbReference type="InterPro" id="IPR017441">
    <property type="entry name" value="Protein_kinase_ATP_BS"/>
</dbReference>
<dbReference type="PROSITE" id="PS00107">
    <property type="entry name" value="PROTEIN_KINASE_ATP"/>
    <property type="match status" value="1"/>
</dbReference>
<dbReference type="InterPro" id="IPR011009">
    <property type="entry name" value="Kinase-like_dom_sf"/>
</dbReference>
<dbReference type="InterPro" id="IPR050235">
    <property type="entry name" value="CK1_Ser-Thr_kinase"/>
</dbReference>
<dbReference type="AlphaFoldDB" id="A0AAU9K3Q9"/>
<feature type="region of interest" description="Disordered" evidence="3">
    <location>
        <begin position="334"/>
        <end position="367"/>
    </location>
</feature>
<feature type="binding site" evidence="2">
    <location>
        <position position="38"/>
    </location>
    <ligand>
        <name>ATP</name>
        <dbReference type="ChEBI" id="CHEBI:30616"/>
    </ligand>
</feature>
<evidence type="ECO:0000256" key="3">
    <source>
        <dbReference type="SAM" id="MobiDB-lite"/>
    </source>
</evidence>
<dbReference type="SUPFAM" id="SSF56112">
    <property type="entry name" value="Protein kinase-like (PK-like)"/>
    <property type="match status" value="1"/>
</dbReference>
<dbReference type="EMBL" id="CAJZBQ010000053">
    <property type="protein sequence ID" value="CAG9331821.1"/>
    <property type="molecule type" value="Genomic_DNA"/>
</dbReference>
<evidence type="ECO:0000256" key="1">
    <source>
        <dbReference type="ARBA" id="ARBA00023860"/>
    </source>
</evidence>
<protein>
    <recommendedName>
        <fullName evidence="1">Casein kinase I</fullName>
    </recommendedName>
</protein>
<accession>A0AAU9K3Q9</accession>
<organism evidence="5 6">
    <name type="scientific">Blepharisma stoltei</name>
    <dbReference type="NCBI Taxonomy" id="1481888"/>
    <lineage>
        <taxon>Eukaryota</taxon>
        <taxon>Sar</taxon>
        <taxon>Alveolata</taxon>
        <taxon>Ciliophora</taxon>
        <taxon>Postciliodesmatophora</taxon>
        <taxon>Heterotrichea</taxon>
        <taxon>Heterotrichida</taxon>
        <taxon>Blepharismidae</taxon>
        <taxon>Blepharisma</taxon>
    </lineage>
</organism>
<proteinExistence type="predicted"/>
<evidence type="ECO:0000313" key="6">
    <source>
        <dbReference type="Proteomes" id="UP001162131"/>
    </source>
</evidence>
<gene>
    <name evidence="5" type="ORF">BSTOLATCC_MIC53880</name>
</gene>
<dbReference type="PROSITE" id="PS50011">
    <property type="entry name" value="PROTEIN_KINASE_DOM"/>
    <property type="match status" value="1"/>
</dbReference>
<evidence type="ECO:0000313" key="5">
    <source>
        <dbReference type="EMBL" id="CAG9331821.1"/>
    </source>
</evidence>
<keyword evidence="6" id="KW-1185">Reference proteome</keyword>
<sequence length="404" mass="46495">MDNAIGCRFIKESTIGEGNFGSVYRVIDTTNKKRVALKIEKPNLEVSQIENEIKVISAMKGHRGFPRLIDSGTENGSMYIAMQLLGSSLEDKFQESKQNFGLMAILNIAEQILMRIQALHDKFFIHRDIKPRQFLFSPTPGSSTIYMIDFGLSKCYQNGKTGVHIQYMESRPFIGTANYASINTHIGIQQSRRDDLESYMYMISYFLNGTLPWISKDHTVSEREIRLAKNRVSVNELFHNGPAEFVLMMAYIKSISFEDKPDYEYLEGLIKRMKSNTAVEKRGVSWFEFNSDDKNPKTLKRKIRKAITDPFNEQPNLFKALDQCTEIANRNNTATLNLEKEEEEQEGNDGEELNDEPMSACITEEKESYPEIKDRNILKNREEFRKSKSLDSELPMEAQKCCVM</sequence>
<dbReference type="PANTHER" id="PTHR11909">
    <property type="entry name" value="CASEIN KINASE-RELATED"/>
    <property type="match status" value="1"/>
</dbReference>
<dbReference type="GO" id="GO:0005524">
    <property type="term" value="F:ATP binding"/>
    <property type="evidence" value="ECO:0007669"/>
    <property type="project" value="UniProtKB-UniRule"/>
</dbReference>
<name>A0AAU9K3Q9_9CILI</name>
<dbReference type="InterPro" id="IPR000719">
    <property type="entry name" value="Prot_kinase_dom"/>
</dbReference>
<dbReference type="Pfam" id="PF00069">
    <property type="entry name" value="Pkinase"/>
    <property type="match status" value="1"/>
</dbReference>
<reference evidence="5" key="1">
    <citation type="submission" date="2021-09" db="EMBL/GenBank/DDBJ databases">
        <authorList>
            <consortium name="AG Swart"/>
            <person name="Singh M."/>
            <person name="Singh A."/>
            <person name="Seah K."/>
            <person name="Emmerich C."/>
        </authorList>
    </citation>
    <scope>NUCLEOTIDE SEQUENCE</scope>
    <source>
        <strain evidence="5">ATCC30299</strain>
    </source>
</reference>